<dbReference type="EMBL" id="JACXJA010000047">
    <property type="protein sequence ID" value="MBD2865798.1"/>
    <property type="molecule type" value="Genomic_DNA"/>
</dbReference>
<evidence type="ECO:0000313" key="3">
    <source>
        <dbReference type="Proteomes" id="UP000639396"/>
    </source>
</evidence>
<protein>
    <submittedName>
        <fullName evidence="2">LytTR family transcriptional regulator DNA-binding domain-containing protein</fullName>
    </submittedName>
</protein>
<keyword evidence="3" id="KW-1185">Reference proteome</keyword>
<evidence type="ECO:0000259" key="1">
    <source>
        <dbReference type="SMART" id="SM00850"/>
    </source>
</evidence>
<dbReference type="AlphaFoldDB" id="A0A927CD06"/>
<gene>
    <name evidence="2" type="ORF">IDH45_27835</name>
</gene>
<organism evidence="2 3">
    <name type="scientific">Paenibacillus oceani</name>
    <dbReference type="NCBI Taxonomy" id="2772510"/>
    <lineage>
        <taxon>Bacteria</taxon>
        <taxon>Bacillati</taxon>
        <taxon>Bacillota</taxon>
        <taxon>Bacilli</taxon>
        <taxon>Bacillales</taxon>
        <taxon>Paenibacillaceae</taxon>
        <taxon>Paenibacillus</taxon>
    </lineage>
</organism>
<dbReference type="Proteomes" id="UP000639396">
    <property type="component" value="Unassembled WGS sequence"/>
</dbReference>
<name>A0A927CD06_9BACL</name>
<accession>A0A927CD06</accession>
<dbReference type="RefSeq" id="WP_190931418.1">
    <property type="nucleotide sequence ID" value="NZ_JACXJA010000047.1"/>
</dbReference>
<reference evidence="2" key="1">
    <citation type="submission" date="2020-09" db="EMBL/GenBank/DDBJ databases">
        <title>A novel bacterium of genus Paenibacillus, isolated from South China Sea.</title>
        <authorList>
            <person name="Huang H."/>
            <person name="Mo K."/>
            <person name="Hu Y."/>
        </authorList>
    </citation>
    <scope>NUCLEOTIDE SEQUENCE</scope>
    <source>
        <strain evidence="2">IB182363</strain>
    </source>
</reference>
<feature type="domain" description="HTH LytTR-type" evidence="1">
    <location>
        <begin position="13"/>
        <end position="113"/>
    </location>
</feature>
<keyword evidence="2" id="KW-0238">DNA-binding</keyword>
<evidence type="ECO:0000313" key="2">
    <source>
        <dbReference type="EMBL" id="MBD2865798.1"/>
    </source>
</evidence>
<comment type="caution">
    <text evidence="2">The sequence shown here is derived from an EMBL/GenBank/DDBJ whole genome shotgun (WGS) entry which is preliminary data.</text>
</comment>
<dbReference type="GO" id="GO:0003677">
    <property type="term" value="F:DNA binding"/>
    <property type="evidence" value="ECO:0007669"/>
    <property type="project" value="UniProtKB-KW"/>
</dbReference>
<dbReference type="InterPro" id="IPR007492">
    <property type="entry name" value="LytTR_DNA-bd_dom"/>
</dbReference>
<dbReference type="Pfam" id="PF04397">
    <property type="entry name" value="LytTR"/>
    <property type="match status" value="1"/>
</dbReference>
<dbReference type="Gene3D" id="2.40.50.1020">
    <property type="entry name" value="LytTr DNA-binding domain"/>
    <property type="match status" value="1"/>
</dbReference>
<sequence length="128" mass="14838">MIYPVTKDPANAGEIIYLDIKDVVFVESDNRSVIFHTIDGTFYPLIPKIITLESHLVPIGFRKLDRTNLVNIHKIRGFDEHRAVVFFEPEFTNNSKFATISNFEKNQVRKQLREWIETNNKEASDPSS</sequence>
<proteinExistence type="predicted"/>
<dbReference type="SMART" id="SM00850">
    <property type="entry name" value="LytTR"/>
    <property type="match status" value="1"/>
</dbReference>